<feature type="domain" description="Beta-hexosaminidase bacterial type N-terminal" evidence="7">
    <location>
        <begin position="328"/>
        <end position="381"/>
    </location>
</feature>
<dbReference type="PANTHER" id="PTHR22600">
    <property type="entry name" value="BETA-HEXOSAMINIDASE"/>
    <property type="match status" value="1"/>
</dbReference>
<evidence type="ECO:0000259" key="6">
    <source>
        <dbReference type="Pfam" id="PF00728"/>
    </source>
</evidence>
<evidence type="ECO:0000313" key="9">
    <source>
        <dbReference type="Proteomes" id="UP001565368"/>
    </source>
</evidence>
<dbReference type="InterPro" id="IPR029018">
    <property type="entry name" value="Hex-like_dom2"/>
</dbReference>
<comment type="similarity">
    <text evidence="2">Belongs to the glycosyl hydrolase 20 family.</text>
</comment>
<dbReference type="InterPro" id="IPR011059">
    <property type="entry name" value="Metal-dep_hydrolase_composite"/>
</dbReference>
<keyword evidence="4" id="KW-0378">Hydrolase</keyword>
<sequence>MPALSAEHAAAGRVRIYRAATLPSGAVADVVVEGGRIAAIEPAFDGPAPEGSVVDARGKVLAAGLIDLVPSTGEAAPGVTTRVQVVPASEIVSVVRGDTAPGASNVVALVSLPGLTPADLATALERGAYGVHVAPGDDLTALEGLGRLIAERRGYLSADVRDASSAALLVSVAEKTGCTVLFLPSAGISAAQISAARELGAPVHLLERGAGILASFTTLPARVLGLDRSPAPRGAIHPGAVADLVLFDPAQPSGDDTPGAMVEVLLGGRLASTRAHGTPLRLPPPAHRAVIPALDFDIDPSGSVRLDGVRVDGAGLDGAQALLGEPRPDGAVARTAVESTLPAEGFKITINSTGVTVAGGSTAGVFRGLVALDQLRDPHAPTLPVPYGTWASAPAHAWRGCMLDVARHFRPVDDVRRYIDLMARHGLNTLHLHLTDDQGWRYEVPGWPLLTTVGGVRGATQLGHGPQSTVEPGTHEGWYSTADLRAIVAHAAARFVTVVPEVEFPGHVQAALAAYPSLANTDVPGGAPTEPWPRFGLNPHTINLEESTLAFCREAIDALIDVFPSRLIGIGGDEVPSAEWAASPRALERMAELGIASPAAIQPWITAQLCAHVTARGRQPYAWDEVLAGPVPADMVIAAWRGPVASRVAVERGLECIACPDMDVYLDYRQSESMDEPVPVGPPLTLRETYGFRVQPGCVGGQANVWTEHLRTRDQVDFAMFPRLCSIAERLWAGGEPGDFADFERRLDTHLRRLASWAVKFRPLDGPTPEQRKPGVPGVPRTKEFRAKVVEDMVKELVH</sequence>
<keyword evidence="9" id="KW-1185">Reference proteome</keyword>
<dbReference type="Pfam" id="PF00728">
    <property type="entry name" value="Glyco_hydro_20"/>
    <property type="match status" value="1"/>
</dbReference>
<dbReference type="EC" id="3.2.1.52" evidence="3"/>
<accession>A0ABR3PTD0</accession>
<dbReference type="InterPro" id="IPR025705">
    <property type="entry name" value="Beta_hexosaminidase_sua/sub"/>
</dbReference>
<dbReference type="InterPro" id="IPR015882">
    <property type="entry name" value="HEX_bac_N"/>
</dbReference>
<dbReference type="Proteomes" id="UP001565368">
    <property type="component" value="Unassembled WGS sequence"/>
</dbReference>
<organism evidence="8 9">
    <name type="scientific">Vanrija albida</name>
    <dbReference type="NCBI Taxonomy" id="181172"/>
    <lineage>
        <taxon>Eukaryota</taxon>
        <taxon>Fungi</taxon>
        <taxon>Dikarya</taxon>
        <taxon>Basidiomycota</taxon>
        <taxon>Agaricomycotina</taxon>
        <taxon>Tremellomycetes</taxon>
        <taxon>Trichosporonales</taxon>
        <taxon>Trichosporonaceae</taxon>
        <taxon>Vanrija</taxon>
    </lineage>
</organism>
<dbReference type="PRINTS" id="PR00738">
    <property type="entry name" value="GLHYDRLASE20"/>
</dbReference>
<evidence type="ECO:0000256" key="1">
    <source>
        <dbReference type="ARBA" id="ARBA00001231"/>
    </source>
</evidence>
<evidence type="ECO:0000256" key="2">
    <source>
        <dbReference type="ARBA" id="ARBA00006285"/>
    </source>
</evidence>
<comment type="catalytic activity">
    <reaction evidence="1">
        <text>Hydrolysis of terminal non-reducing N-acetyl-D-hexosamine residues in N-acetyl-beta-D-hexosaminides.</text>
        <dbReference type="EC" id="3.2.1.52"/>
    </reaction>
</comment>
<dbReference type="PANTHER" id="PTHR22600:SF57">
    <property type="entry name" value="BETA-N-ACETYLHEXOSAMINIDASE"/>
    <property type="match status" value="1"/>
</dbReference>
<dbReference type="CDD" id="cd06563">
    <property type="entry name" value="GH20_chitobiase-like"/>
    <property type="match status" value="1"/>
</dbReference>
<reference evidence="8 9" key="1">
    <citation type="submission" date="2023-08" db="EMBL/GenBank/DDBJ databases">
        <title>Annotated Genome Sequence of Vanrija albida AlHP1.</title>
        <authorList>
            <person name="Herzog R."/>
        </authorList>
    </citation>
    <scope>NUCLEOTIDE SEQUENCE [LARGE SCALE GENOMIC DNA]</scope>
    <source>
        <strain evidence="8 9">AlHP1</strain>
    </source>
</reference>
<dbReference type="SUPFAM" id="SSF55545">
    <property type="entry name" value="beta-N-acetylhexosaminidase-like domain"/>
    <property type="match status" value="1"/>
</dbReference>
<evidence type="ECO:0000313" key="8">
    <source>
        <dbReference type="EMBL" id="KAL1405698.1"/>
    </source>
</evidence>
<dbReference type="InterPro" id="IPR017853">
    <property type="entry name" value="GH"/>
</dbReference>
<dbReference type="InterPro" id="IPR015883">
    <property type="entry name" value="Glyco_hydro_20_cat"/>
</dbReference>
<dbReference type="Gene3D" id="2.30.40.10">
    <property type="entry name" value="Urease, subunit C, domain 1"/>
    <property type="match status" value="1"/>
</dbReference>
<keyword evidence="5" id="KW-0326">Glycosidase</keyword>
<dbReference type="RefSeq" id="XP_069205642.1">
    <property type="nucleotide sequence ID" value="XM_069355801.1"/>
</dbReference>
<dbReference type="GeneID" id="95988409"/>
<dbReference type="SUPFAM" id="SSF51338">
    <property type="entry name" value="Composite domain of metallo-dependent hydrolases"/>
    <property type="match status" value="1"/>
</dbReference>
<comment type="caution">
    <text evidence="8">The sequence shown here is derived from an EMBL/GenBank/DDBJ whole genome shotgun (WGS) entry which is preliminary data.</text>
</comment>
<evidence type="ECO:0000256" key="5">
    <source>
        <dbReference type="ARBA" id="ARBA00023295"/>
    </source>
</evidence>
<dbReference type="SUPFAM" id="SSF51445">
    <property type="entry name" value="(Trans)glycosidases"/>
    <property type="match status" value="1"/>
</dbReference>
<dbReference type="Gene3D" id="3.20.20.80">
    <property type="entry name" value="Glycosidases"/>
    <property type="match status" value="1"/>
</dbReference>
<evidence type="ECO:0000259" key="7">
    <source>
        <dbReference type="Pfam" id="PF02838"/>
    </source>
</evidence>
<feature type="domain" description="Glycoside hydrolase family 20 catalytic" evidence="6">
    <location>
        <begin position="397"/>
        <end position="733"/>
    </location>
</feature>
<evidence type="ECO:0000256" key="3">
    <source>
        <dbReference type="ARBA" id="ARBA00012663"/>
    </source>
</evidence>
<dbReference type="EMBL" id="JBBXJM010000006">
    <property type="protein sequence ID" value="KAL1405698.1"/>
    <property type="molecule type" value="Genomic_DNA"/>
</dbReference>
<dbReference type="Pfam" id="PF02838">
    <property type="entry name" value="Glyco_hydro_20b"/>
    <property type="match status" value="1"/>
</dbReference>
<protein>
    <recommendedName>
        <fullName evidence="3">beta-N-acetylhexosaminidase</fullName>
        <ecNumber evidence="3">3.2.1.52</ecNumber>
    </recommendedName>
</protein>
<gene>
    <name evidence="8" type="ORF">Q8F55_007366</name>
</gene>
<name>A0ABR3PTD0_9TREE</name>
<evidence type="ECO:0000256" key="4">
    <source>
        <dbReference type="ARBA" id="ARBA00022801"/>
    </source>
</evidence>
<proteinExistence type="inferred from homology"/>
<dbReference type="Gene3D" id="3.30.379.10">
    <property type="entry name" value="Chitobiase/beta-hexosaminidase domain 2-like"/>
    <property type="match status" value="1"/>
</dbReference>